<proteinExistence type="predicted"/>
<keyword evidence="7" id="KW-0406">Ion transport</keyword>
<evidence type="ECO:0000256" key="3">
    <source>
        <dbReference type="ARBA" id="ARBA00022449"/>
    </source>
</evidence>
<dbReference type="Pfam" id="PF01554">
    <property type="entry name" value="MatE"/>
    <property type="match status" value="2"/>
</dbReference>
<evidence type="ECO:0000256" key="10">
    <source>
        <dbReference type="SAM" id="Phobius"/>
    </source>
</evidence>
<evidence type="ECO:0000256" key="8">
    <source>
        <dbReference type="ARBA" id="ARBA00023136"/>
    </source>
</evidence>
<reference evidence="11 12" key="1">
    <citation type="submission" date="2023-09" db="EMBL/GenBank/DDBJ databases">
        <authorList>
            <person name="Rey-Velasco X."/>
        </authorList>
    </citation>
    <scope>NUCLEOTIDE SEQUENCE [LARGE SCALE GENOMIC DNA]</scope>
    <source>
        <strain evidence="11 12">F158</strain>
    </source>
</reference>
<feature type="transmembrane region" description="Helical" evidence="10">
    <location>
        <begin position="133"/>
        <end position="150"/>
    </location>
</feature>
<gene>
    <name evidence="11" type="ORF">RM543_08080</name>
</gene>
<dbReference type="InterPro" id="IPR002528">
    <property type="entry name" value="MATE_fam"/>
</dbReference>
<dbReference type="InterPro" id="IPR048279">
    <property type="entry name" value="MdtK-like"/>
</dbReference>
<feature type="transmembrane region" description="Helical" evidence="10">
    <location>
        <begin position="51"/>
        <end position="75"/>
    </location>
</feature>
<feature type="transmembrane region" description="Helical" evidence="10">
    <location>
        <begin position="317"/>
        <end position="336"/>
    </location>
</feature>
<keyword evidence="12" id="KW-1185">Reference proteome</keyword>
<feature type="transmembrane region" description="Helical" evidence="10">
    <location>
        <begin position="96"/>
        <end position="121"/>
    </location>
</feature>
<comment type="subcellular location">
    <subcellularLocation>
        <location evidence="1">Cell inner membrane</location>
        <topology evidence="1">Multi-pass membrane protein</topology>
    </subcellularLocation>
</comment>
<keyword evidence="3" id="KW-0050">Antiport</keyword>
<dbReference type="PIRSF" id="PIRSF006603">
    <property type="entry name" value="DinF"/>
    <property type="match status" value="1"/>
</dbReference>
<evidence type="ECO:0000256" key="9">
    <source>
        <dbReference type="ARBA" id="ARBA00031636"/>
    </source>
</evidence>
<keyword evidence="6 10" id="KW-1133">Transmembrane helix</keyword>
<feature type="transmembrane region" description="Helical" evidence="10">
    <location>
        <begin position="12"/>
        <end position="31"/>
    </location>
</feature>
<comment type="caution">
    <text evidence="11">The sequence shown here is derived from an EMBL/GenBank/DDBJ whole genome shotgun (WGS) entry which is preliminary data.</text>
</comment>
<evidence type="ECO:0000313" key="12">
    <source>
        <dbReference type="Proteomes" id="UP001265259"/>
    </source>
</evidence>
<dbReference type="Proteomes" id="UP001265259">
    <property type="component" value="Unassembled WGS sequence"/>
</dbReference>
<evidence type="ECO:0000313" key="11">
    <source>
        <dbReference type="EMBL" id="MDT0682640.1"/>
    </source>
</evidence>
<evidence type="ECO:0000256" key="4">
    <source>
        <dbReference type="ARBA" id="ARBA00022475"/>
    </source>
</evidence>
<evidence type="ECO:0000256" key="6">
    <source>
        <dbReference type="ARBA" id="ARBA00022989"/>
    </source>
</evidence>
<keyword evidence="2" id="KW-0813">Transport</keyword>
<feature type="transmembrane region" description="Helical" evidence="10">
    <location>
        <begin position="422"/>
        <end position="443"/>
    </location>
</feature>
<organism evidence="11 12">
    <name type="scientific">Tropicimonas omnivorans</name>
    <dbReference type="NCBI Taxonomy" id="3075590"/>
    <lineage>
        <taxon>Bacteria</taxon>
        <taxon>Pseudomonadati</taxon>
        <taxon>Pseudomonadota</taxon>
        <taxon>Alphaproteobacteria</taxon>
        <taxon>Rhodobacterales</taxon>
        <taxon>Roseobacteraceae</taxon>
        <taxon>Tropicimonas</taxon>
    </lineage>
</organism>
<dbReference type="NCBIfam" id="TIGR00797">
    <property type="entry name" value="matE"/>
    <property type="match status" value="1"/>
</dbReference>
<feature type="transmembrane region" description="Helical" evidence="10">
    <location>
        <begin position="356"/>
        <end position="383"/>
    </location>
</feature>
<evidence type="ECO:0000256" key="7">
    <source>
        <dbReference type="ARBA" id="ARBA00023065"/>
    </source>
</evidence>
<feature type="transmembrane region" description="Helical" evidence="10">
    <location>
        <begin position="277"/>
        <end position="296"/>
    </location>
</feature>
<dbReference type="PANTHER" id="PTHR43298:SF2">
    <property type="entry name" value="FMN_FAD EXPORTER YEEO-RELATED"/>
    <property type="match status" value="1"/>
</dbReference>
<accession>A0ABU3DG01</accession>
<name>A0ABU3DG01_9RHOB</name>
<keyword evidence="5 10" id="KW-0812">Transmembrane</keyword>
<feature type="transmembrane region" description="Helical" evidence="10">
    <location>
        <begin position="395"/>
        <end position="416"/>
    </location>
</feature>
<feature type="transmembrane region" description="Helical" evidence="10">
    <location>
        <begin position="251"/>
        <end position="271"/>
    </location>
</feature>
<feature type="transmembrane region" description="Helical" evidence="10">
    <location>
        <begin position="162"/>
        <end position="183"/>
    </location>
</feature>
<keyword evidence="8 10" id="KW-0472">Membrane</keyword>
<evidence type="ECO:0000256" key="2">
    <source>
        <dbReference type="ARBA" id="ARBA00022448"/>
    </source>
</evidence>
<feature type="transmembrane region" description="Helical" evidence="10">
    <location>
        <begin position="195"/>
        <end position="215"/>
    </location>
</feature>
<dbReference type="EMBL" id="JAVRHL010000002">
    <property type="protein sequence ID" value="MDT0682640.1"/>
    <property type="molecule type" value="Genomic_DNA"/>
</dbReference>
<evidence type="ECO:0000256" key="1">
    <source>
        <dbReference type="ARBA" id="ARBA00004429"/>
    </source>
</evidence>
<dbReference type="RefSeq" id="WP_311690392.1">
    <property type="nucleotide sequence ID" value="NZ_JAVRHL010000002.1"/>
</dbReference>
<keyword evidence="4" id="KW-1003">Cell membrane</keyword>
<evidence type="ECO:0000256" key="5">
    <source>
        <dbReference type="ARBA" id="ARBA00022692"/>
    </source>
</evidence>
<protein>
    <recommendedName>
        <fullName evidence="9">Multidrug-efflux transporter</fullName>
    </recommendedName>
</protein>
<dbReference type="PANTHER" id="PTHR43298">
    <property type="entry name" value="MULTIDRUG RESISTANCE PROTEIN NORM-RELATED"/>
    <property type="match status" value="1"/>
</dbReference>
<sequence length="454" mass="47785">MTDRLSIAGHARALLGLGLPLVGANLGMFVIGMTDTAMLGRYSVEALAAGVLGQSFFIMFFLFGAGFAQAVLPMVAAQPETAEGRLQVRRVMRMGLWLSVIFSLVLLPLFWFSGSLLLALGQEPRVAALTADYLRIVGPGLVPALAVMVLKSYLSALERTQISLWVTVGAVVVNIAVNWVLIFGNLGAPELGVRGAALASVSVHLVSLLGLALYAQHVFPGQALFARLWVPDGAVFWQVFRLGWPIGLTQLAEVGLFSATAVMIGWLGAVPLAAHGIALQIATATFVVHLGLSSAATIRAGRAFGLGDMAHLRRGAVAALGLSGLMVLLTVAVFLLAPEPLMVPFLDPEDPQRPRIVALGTSLIAVAALFQMADAAQVMALGFLRGMQDTRVPMIYATIAYWLVGLPASYILGFPLGLGAPGVWGGLVIGLAVAAILLMLRFWRSGRVPGPQPG</sequence>
<dbReference type="CDD" id="cd13131">
    <property type="entry name" value="MATE_NorM_like"/>
    <property type="match status" value="1"/>
</dbReference>
<dbReference type="InterPro" id="IPR050222">
    <property type="entry name" value="MATE_MdtK"/>
</dbReference>